<evidence type="ECO:0000256" key="10">
    <source>
        <dbReference type="ARBA" id="ARBA00022989"/>
    </source>
</evidence>
<evidence type="ECO:0000313" key="23">
    <source>
        <dbReference type="EMBL" id="KAK5782072.1"/>
    </source>
</evidence>
<evidence type="ECO:0000313" key="24">
    <source>
        <dbReference type="Proteomes" id="UP001306508"/>
    </source>
</evidence>
<feature type="domain" description="Plastocyanin-like" evidence="20">
    <location>
        <begin position="158"/>
        <end position="301"/>
    </location>
</feature>
<dbReference type="SUPFAM" id="SSF49503">
    <property type="entry name" value="Cupredoxins"/>
    <property type="match status" value="3"/>
</dbReference>
<proteinExistence type="inferred from homology"/>
<accession>A0AAN8A855</accession>
<evidence type="ECO:0000256" key="5">
    <source>
        <dbReference type="ARBA" id="ARBA00022496"/>
    </source>
</evidence>
<evidence type="ECO:0008006" key="25">
    <source>
        <dbReference type="Google" id="ProtNLM"/>
    </source>
</evidence>
<dbReference type="Pfam" id="PF07732">
    <property type="entry name" value="Cu-oxidase_3"/>
    <property type="match status" value="1"/>
</dbReference>
<keyword evidence="9" id="KW-0677">Repeat</keyword>
<dbReference type="CDD" id="cd13877">
    <property type="entry name" value="CuRO_2_Fet3p_like"/>
    <property type="match status" value="1"/>
</dbReference>
<keyword evidence="8 19" id="KW-0732">Signal</keyword>
<dbReference type="PANTHER" id="PTHR11709:SF361">
    <property type="entry name" value="IRON TRANSPORT MULTICOPPER OXIDASE FET3"/>
    <property type="match status" value="1"/>
</dbReference>
<dbReference type="InterPro" id="IPR011707">
    <property type="entry name" value="Cu-oxidase-like_N"/>
</dbReference>
<dbReference type="PANTHER" id="PTHR11709">
    <property type="entry name" value="MULTI-COPPER OXIDASE"/>
    <property type="match status" value="1"/>
</dbReference>
<keyword evidence="24" id="KW-1185">Reference proteome</keyword>
<feature type="domain" description="Plastocyanin-like" evidence="21">
    <location>
        <begin position="366"/>
        <end position="505"/>
    </location>
</feature>
<evidence type="ECO:0000256" key="12">
    <source>
        <dbReference type="ARBA" id="ARBA00023004"/>
    </source>
</evidence>
<comment type="caution">
    <text evidence="23">The sequence shown here is derived from an EMBL/GenBank/DDBJ whole genome shotgun (WGS) entry which is preliminary data.</text>
</comment>
<dbReference type="CDD" id="cd13899">
    <property type="entry name" value="CuRO_3_Fet3p"/>
    <property type="match status" value="1"/>
</dbReference>
<dbReference type="Gene3D" id="2.60.40.420">
    <property type="entry name" value="Cupredoxins - blue copper proteins"/>
    <property type="match status" value="3"/>
</dbReference>
<keyword evidence="4" id="KW-1003">Cell membrane</keyword>
<keyword evidence="7" id="KW-0479">Metal-binding</keyword>
<keyword evidence="10 18" id="KW-1133">Transmembrane helix</keyword>
<keyword evidence="11" id="KW-0560">Oxidoreductase</keyword>
<feature type="domain" description="Plastocyanin-like" evidence="22">
    <location>
        <begin position="30"/>
        <end position="146"/>
    </location>
</feature>
<keyword evidence="16" id="KW-0325">Glycoprotein</keyword>
<reference evidence="24" key="1">
    <citation type="submission" date="2023-07" db="EMBL/GenBank/DDBJ databases">
        <title>A draft genome of Kazachstania heterogenica Y-27499.</title>
        <authorList>
            <person name="Donic C."/>
            <person name="Kralova J.S."/>
            <person name="Fidel L."/>
            <person name="Ben-Dor S."/>
            <person name="Jung S."/>
        </authorList>
    </citation>
    <scope>NUCLEOTIDE SEQUENCE [LARGE SCALE GENOMIC DNA]</scope>
    <source>
        <strain evidence="24">Y27499</strain>
    </source>
</reference>
<dbReference type="InterPro" id="IPR045087">
    <property type="entry name" value="Cu-oxidase_fam"/>
</dbReference>
<protein>
    <recommendedName>
        <fullName evidence="25">Iron transport multicopper oxidase FET3</fullName>
    </recommendedName>
</protein>
<evidence type="ECO:0000256" key="4">
    <source>
        <dbReference type="ARBA" id="ARBA00022475"/>
    </source>
</evidence>
<dbReference type="Proteomes" id="UP001306508">
    <property type="component" value="Unassembled WGS sequence"/>
</dbReference>
<gene>
    <name evidence="23" type="ORF">RI543_000394</name>
</gene>
<keyword evidence="15 18" id="KW-0472">Membrane</keyword>
<dbReference type="GO" id="GO:0033573">
    <property type="term" value="C:high-affinity iron permease complex"/>
    <property type="evidence" value="ECO:0007669"/>
    <property type="project" value="TreeGrafter"/>
</dbReference>
<dbReference type="AlphaFoldDB" id="A0AAN8A855"/>
<evidence type="ECO:0000259" key="22">
    <source>
        <dbReference type="Pfam" id="PF07732"/>
    </source>
</evidence>
<feature type="compositionally biased region" description="Basic and acidic residues" evidence="17">
    <location>
        <begin position="615"/>
        <end position="630"/>
    </location>
</feature>
<dbReference type="Pfam" id="PF00394">
    <property type="entry name" value="Cu-oxidase"/>
    <property type="match status" value="1"/>
</dbReference>
<dbReference type="PROSITE" id="PS00079">
    <property type="entry name" value="MULTICOPPER_OXIDASE1"/>
    <property type="match status" value="1"/>
</dbReference>
<evidence type="ECO:0000256" key="19">
    <source>
        <dbReference type="SAM" id="SignalP"/>
    </source>
</evidence>
<sequence length="652" mass="73856">MFEVTFLLILLSLFSRIYSKTHVFNWTAAWGSADVDGLGARPVITCNGEFPWPDIRVDKGDRLEIYLTNGLNDSSTMTSLHFHGLHQVNTNQMDGPPMVTTCPISQGDTMLFNFTVDSNVGTYWYHSHTLGQYEDGFRGMFIINDGENNKNYPYDYDEEVVLSLADWYSKTVDQLLPDFMSVYNPTGAEPIPRNLLINNTMNLTWSVKPDTAYLLRIGNFGGFVSQYFWIEDHEMTVVQIDGEYVKPNTTERLYITVGQRYSVLVHTKNSTERNYAIMQKFDDTMLDTIPSDLRLNCTSFMMYNDSLAKPDEHIVDSLDFLDDFYLVPMNETEILPDPDHRITLDVVMDNLIDGVNYAFFNNITYLQPKVPTLMTALSAGDNATDAIVYGSNTNTFVLEKDEIVEIVVNNLDTGVHPFHLHGHVFQTIVRDRTCDSDVGEDPHAYDPDDHAPFPQYPMARDTIFLRPQSNFVIRFKANNPGVWIFHCHIEWHLLQGLAIVLVEDPLSIQASYSQQITQNHLEVCARSNISTKGNAAGNTEDFYDLRGESVQPKFIPSGFTKKGIIAMTFSCLAGVLGIATIVVYGMMDLDSKPVSLGIDSENTNSLDFLSLKGGDEAKQFDDDDWKKEGTENQTQESENLLDKFGNMLRKKY</sequence>
<keyword evidence="5" id="KW-0410">Iron transport</keyword>
<dbReference type="FunFam" id="2.60.40.420:FF:000024">
    <property type="entry name" value="FET5p Multicopper oxidase"/>
    <property type="match status" value="1"/>
</dbReference>
<evidence type="ECO:0000256" key="1">
    <source>
        <dbReference type="ARBA" id="ARBA00001935"/>
    </source>
</evidence>
<dbReference type="InterPro" id="IPR008972">
    <property type="entry name" value="Cupredoxin"/>
</dbReference>
<evidence type="ECO:0000256" key="8">
    <source>
        <dbReference type="ARBA" id="ARBA00022729"/>
    </source>
</evidence>
<dbReference type="Pfam" id="PF07731">
    <property type="entry name" value="Cu-oxidase_2"/>
    <property type="match status" value="1"/>
</dbReference>
<evidence type="ECO:0000259" key="21">
    <source>
        <dbReference type="Pfam" id="PF07731"/>
    </source>
</evidence>
<evidence type="ECO:0000256" key="13">
    <source>
        <dbReference type="ARBA" id="ARBA00023008"/>
    </source>
</evidence>
<evidence type="ECO:0000256" key="18">
    <source>
        <dbReference type="SAM" id="Phobius"/>
    </source>
</evidence>
<comment type="subcellular location">
    <subcellularLocation>
        <location evidence="2">Cell membrane</location>
        <topology evidence="2">Single-pass membrane protein</topology>
    </subcellularLocation>
</comment>
<evidence type="ECO:0000256" key="15">
    <source>
        <dbReference type="ARBA" id="ARBA00023136"/>
    </source>
</evidence>
<evidence type="ECO:0000256" key="11">
    <source>
        <dbReference type="ARBA" id="ARBA00023002"/>
    </source>
</evidence>
<evidence type="ECO:0000256" key="14">
    <source>
        <dbReference type="ARBA" id="ARBA00023065"/>
    </source>
</evidence>
<dbReference type="GO" id="GO:0004322">
    <property type="term" value="F:ferroxidase activity"/>
    <property type="evidence" value="ECO:0007669"/>
    <property type="project" value="TreeGrafter"/>
</dbReference>
<evidence type="ECO:0000256" key="16">
    <source>
        <dbReference type="ARBA" id="ARBA00023180"/>
    </source>
</evidence>
<organism evidence="23 24">
    <name type="scientific">Arxiozyma heterogenica</name>
    <dbReference type="NCBI Taxonomy" id="278026"/>
    <lineage>
        <taxon>Eukaryota</taxon>
        <taxon>Fungi</taxon>
        <taxon>Dikarya</taxon>
        <taxon>Ascomycota</taxon>
        <taxon>Saccharomycotina</taxon>
        <taxon>Saccharomycetes</taxon>
        <taxon>Saccharomycetales</taxon>
        <taxon>Saccharomycetaceae</taxon>
        <taxon>Arxiozyma</taxon>
    </lineage>
</organism>
<evidence type="ECO:0000256" key="3">
    <source>
        <dbReference type="ARBA" id="ARBA00010609"/>
    </source>
</evidence>
<dbReference type="InterPro" id="IPR044130">
    <property type="entry name" value="CuRO_2_Fet3-like"/>
</dbReference>
<keyword evidence="6 18" id="KW-0812">Transmembrane</keyword>
<dbReference type="PROSITE" id="PS00080">
    <property type="entry name" value="MULTICOPPER_OXIDASE2"/>
    <property type="match status" value="1"/>
</dbReference>
<feature type="transmembrane region" description="Helical" evidence="18">
    <location>
        <begin position="564"/>
        <end position="586"/>
    </location>
</feature>
<dbReference type="GO" id="GO:0010106">
    <property type="term" value="P:cellular response to iron ion starvation"/>
    <property type="evidence" value="ECO:0007669"/>
    <property type="project" value="TreeGrafter"/>
</dbReference>
<keyword evidence="14" id="KW-0406">Ion transport</keyword>
<evidence type="ECO:0000256" key="9">
    <source>
        <dbReference type="ARBA" id="ARBA00022737"/>
    </source>
</evidence>
<dbReference type="InterPro" id="IPR001117">
    <property type="entry name" value="Cu-oxidase_2nd"/>
</dbReference>
<dbReference type="InterPro" id="IPR011706">
    <property type="entry name" value="Cu-oxidase_C"/>
</dbReference>
<evidence type="ECO:0000256" key="2">
    <source>
        <dbReference type="ARBA" id="ARBA00004162"/>
    </source>
</evidence>
<feature type="chain" id="PRO_5042909173" description="Iron transport multicopper oxidase FET3" evidence="19">
    <location>
        <begin position="20"/>
        <end position="652"/>
    </location>
</feature>
<evidence type="ECO:0000259" key="20">
    <source>
        <dbReference type="Pfam" id="PF00394"/>
    </source>
</evidence>
<name>A0AAN8A855_9SACH</name>
<feature type="signal peptide" evidence="19">
    <location>
        <begin position="1"/>
        <end position="19"/>
    </location>
</feature>
<dbReference type="EMBL" id="JAWIZZ010000015">
    <property type="protein sequence ID" value="KAK5782072.1"/>
    <property type="molecule type" value="Genomic_DNA"/>
</dbReference>
<evidence type="ECO:0000256" key="7">
    <source>
        <dbReference type="ARBA" id="ARBA00022723"/>
    </source>
</evidence>
<feature type="region of interest" description="Disordered" evidence="17">
    <location>
        <begin position="615"/>
        <end position="640"/>
    </location>
</feature>
<comment type="cofactor">
    <cofactor evidence="1">
        <name>Cu cation</name>
        <dbReference type="ChEBI" id="CHEBI:23378"/>
    </cofactor>
</comment>
<keyword evidence="13" id="KW-0186">Copper</keyword>
<dbReference type="GO" id="GO:0033215">
    <property type="term" value="P:reductive iron assimilation"/>
    <property type="evidence" value="ECO:0007669"/>
    <property type="project" value="TreeGrafter"/>
</dbReference>
<keyword evidence="14" id="KW-0813">Transport</keyword>
<keyword evidence="12" id="KW-0408">Iron</keyword>
<evidence type="ECO:0000256" key="6">
    <source>
        <dbReference type="ARBA" id="ARBA00022692"/>
    </source>
</evidence>
<comment type="similarity">
    <text evidence="3">Belongs to the multicopper oxidase family.</text>
</comment>
<dbReference type="FunFam" id="2.60.40.420:FF:000025">
    <property type="entry name" value="FET5p Multicopper oxidase"/>
    <property type="match status" value="1"/>
</dbReference>
<dbReference type="InterPro" id="IPR033138">
    <property type="entry name" value="Cu_oxidase_CS"/>
</dbReference>
<dbReference type="GO" id="GO:0005507">
    <property type="term" value="F:copper ion binding"/>
    <property type="evidence" value="ECO:0007669"/>
    <property type="project" value="InterPro"/>
</dbReference>
<evidence type="ECO:0000256" key="17">
    <source>
        <dbReference type="SAM" id="MobiDB-lite"/>
    </source>
</evidence>
<dbReference type="InterPro" id="IPR002355">
    <property type="entry name" value="Cu_oxidase_Cu_BS"/>
</dbReference>